<proteinExistence type="predicted"/>
<evidence type="ECO:0000256" key="1">
    <source>
        <dbReference type="SAM" id="MobiDB-lite"/>
    </source>
</evidence>
<dbReference type="Proteomes" id="UP001519460">
    <property type="component" value="Unassembled WGS sequence"/>
</dbReference>
<comment type="caution">
    <text evidence="2">The sequence shown here is derived from an EMBL/GenBank/DDBJ whole genome shotgun (WGS) entry which is preliminary data.</text>
</comment>
<organism evidence="2 3">
    <name type="scientific">Batillaria attramentaria</name>
    <dbReference type="NCBI Taxonomy" id="370345"/>
    <lineage>
        <taxon>Eukaryota</taxon>
        <taxon>Metazoa</taxon>
        <taxon>Spiralia</taxon>
        <taxon>Lophotrochozoa</taxon>
        <taxon>Mollusca</taxon>
        <taxon>Gastropoda</taxon>
        <taxon>Caenogastropoda</taxon>
        <taxon>Sorbeoconcha</taxon>
        <taxon>Cerithioidea</taxon>
        <taxon>Batillariidae</taxon>
        <taxon>Batillaria</taxon>
    </lineage>
</organism>
<protein>
    <recommendedName>
        <fullName evidence="4">Secreted protein</fullName>
    </recommendedName>
</protein>
<name>A0ABD0LQ06_9CAEN</name>
<gene>
    <name evidence="2" type="ORF">BaRGS_00006996</name>
</gene>
<dbReference type="EMBL" id="JACVVK020000030">
    <property type="protein sequence ID" value="KAK7501565.1"/>
    <property type="molecule type" value="Genomic_DNA"/>
</dbReference>
<feature type="region of interest" description="Disordered" evidence="1">
    <location>
        <begin position="74"/>
        <end position="110"/>
    </location>
</feature>
<dbReference type="AlphaFoldDB" id="A0ABD0LQ06"/>
<reference evidence="2 3" key="1">
    <citation type="journal article" date="2023" name="Sci. Data">
        <title>Genome assembly of the Korean intertidal mud-creeper Batillaria attramentaria.</title>
        <authorList>
            <person name="Patra A.K."/>
            <person name="Ho P.T."/>
            <person name="Jun S."/>
            <person name="Lee S.J."/>
            <person name="Kim Y."/>
            <person name="Won Y.J."/>
        </authorList>
    </citation>
    <scope>NUCLEOTIDE SEQUENCE [LARGE SCALE GENOMIC DNA]</scope>
    <source>
        <strain evidence="2">Wonlab-2016</strain>
    </source>
</reference>
<evidence type="ECO:0008006" key="4">
    <source>
        <dbReference type="Google" id="ProtNLM"/>
    </source>
</evidence>
<evidence type="ECO:0000313" key="2">
    <source>
        <dbReference type="EMBL" id="KAK7501565.1"/>
    </source>
</evidence>
<evidence type="ECO:0000313" key="3">
    <source>
        <dbReference type="Proteomes" id="UP001519460"/>
    </source>
</evidence>
<keyword evidence="3" id="KW-1185">Reference proteome</keyword>
<accession>A0ABD0LQ06</accession>
<sequence length="110" mass="12987">MRFSVTCKLLMLPVNPCKLFPHVLMYSFTRRQHRQALNVSHCDLCRKDTISQQLHAMRCQVLWQCEGALQTRSVGTNHRPKQTFPRESTEENLTLRNRTATEHQRDHDNL</sequence>
<feature type="compositionally biased region" description="Basic and acidic residues" evidence="1">
    <location>
        <begin position="99"/>
        <end position="110"/>
    </location>
</feature>